<dbReference type="EMBL" id="BK015328">
    <property type="protein sequence ID" value="DAE01690.1"/>
    <property type="molecule type" value="Genomic_DNA"/>
</dbReference>
<name>A0A8S5P3V6_9CAUD</name>
<accession>A0A8S5P3V6</accession>
<protein>
    <submittedName>
        <fullName evidence="1">Uncharacterized protein</fullName>
    </submittedName>
</protein>
<organism evidence="1">
    <name type="scientific">Siphoviridae sp. ctkyp1</name>
    <dbReference type="NCBI Taxonomy" id="2825646"/>
    <lineage>
        <taxon>Viruses</taxon>
        <taxon>Duplodnaviria</taxon>
        <taxon>Heunggongvirae</taxon>
        <taxon>Uroviricota</taxon>
        <taxon>Caudoviricetes</taxon>
    </lineage>
</organism>
<evidence type="ECO:0000313" key="1">
    <source>
        <dbReference type="EMBL" id="DAE01690.1"/>
    </source>
</evidence>
<sequence length="52" mass="6112">MRYEKYLQLVEITSGRKKLEKLLDQIADDFAGINGRQYEALRFLIISKMYAA</sequence>
<proteinExistence type="predicted"/>
<reference evidence="1" key="1">
    <citation type="journal article" date="2021" name="Proc. Natl. Acad. Sci. U.S.A.">
        <title>A Catalog of Tens of Thousands of Viruses from Human Metagenomes Reveals Hidden Associations with Chronic Diseases.</title>
        <authorList>
            <person name="Tisza M.J."/>
            <person name="Buck C.B."/>
        </authorList>
    </citation>
    <scope>NUCLEOTIDE SEQUENCE</scope>
    <source>
        <strain evidence="1">Ctkyp1</strain>
    </source>
</reference>